<dbReference type="EMBL" id="JAUTDP010000008">
    <property type="protein sequence ID" value="KAK3397102.1"/>
    <property type="molecule type" value="Genomic_DNA"/>
</dbReference>
<evidence type="ECO:0000313" key="2">
    <source>
        <dbReference type="Proteomes" id="UP001281003"/>
    </source>
</evidence>
<comment type="caution">
    <text evidence="1">The sequence shown here is derived from an EMBL/GenBank/DDBJ whole genome shotgun (WGS) entry which is preliminary data.</text>
</comment>
<sequence length="124" mass="13724">MQVRLGRARCLSLNSGSLELLLSVSRWDGWLRHQASSSPISGKLWSQTPLSSRESQTPSRLLSLLSLLFNHRSIFADDDGKSPDLETDYLSRHIVLQLQQHSISLTGSTGSQPFGVSPSQHNQV</sequence>
<organism evidence="1 2">
    <name type="scientific">Sordaria brevicollis</name>
    <dbReference type="NCBI Taxonomy" id="83679"/>
    <lineage>
        <taxon>Eukaryota</taxon>
        <taxon>Fungi</taxon>
        <taxon>Dikarya</taxon>
        <taxon>Ascomycota</taxon>
        <taxon>Pezizomycotina</taxon>
        <taxon>Sordariomycetes</taxon>
        <taxon>Sordariomycetidae</taxon>
        <taxon>Sordariales</taxon>
        <taxon>Sordariaceae</taxon>
        <taxon>Sordaria</taxon>
    </lineage>
</organism>
<name>A0AAE0UAQ0_SORBR</name>
<reference evidence="1" key="2">
    <citation type="submission" date="2023-07" db="EMBL/GenBank/DDBJ databases">
        <authorList>
            <consortium name="Lawrence Berkeley National Laboratory"/>
            <person name="Haridas S."/>
            <person name="Hensen N."/>
            <person name="Bonometti L."/>
            <person name="Westerberg I."/>
            <person name="Brannstrom I.O."/>
            <person name="Guillou S."/>
            <person name="Cros-Aarteil S."/>
            <person name="Calhoun S."/>
            <person name="Kuo A."/>
            <person name="Mondo S."/>
            <person name="Pangilinan J."/>
            <person name="Riley R."/>
            <person name="LaButti K."/>
            <person name="Andreopoulos B."/>
            <person name="Lipzen A."/>
            <person name="Chen C."/>
            <person name="Yanf M."/>
            <person name="Daum C."/>
            <person name="Ng V."/>
            <person name="Clum A."/>
            <person name="Steindorff A."/>
            <person name="Ohm R."/>
            <person name="Martin F."/>
            <person name="Silar P."/>
            <person name="Natvig D."/>
            <person name="Lalanne C."/>
            <person name="Gautier V."/>
            <person name="Ament-velasquez S.L."/>
            <person name="Kruys A."/>
            <person name="Hutchinson M.I."/>
            <person name="Powell A.J."/>
            <person name="Barry K."/>
            <person name="Miller A.N."/>
            <person name="Grigoriev I.V."/>
            <person name="Debuchy R."/>
            <person name="Gladieux P."/>
            <person name="Thoren M.H."/>
            <person name="Johannesson H."/>
        </authorList>
    </citation>
    <scope>NUCLEOTIDE SEQUENCE</scope>
    <source>
        <strain evidence="1">FGSC 1904</strain>
    </source>
</reference>
<keyword evidence="2" id="KW-1185">Reference proteome</keyword>
<dbReference type="AlphaFoldDB" id="A0AAE0UAQ0"/>
<accession>A0AAE0UAQ0</accession>
<protein>
    <submittedName>
        <fullName evidence="1">Uncharacterized protein</fullName>
    </submittedName>
</protein>
<reference evidence="1" key="1">
    <citation type="journal article" date="2023" name="Mol. Phylogenet. Evol.">
        <title>Genome-scale phylogeny and comparative genomics of the fungal order Sordariales.</title>
        <authorList>
            <person name="Hensen N."/>
            <person name="Bonometti L."/>
            <person name="Westerberg I."/>
            <person name="Brannstrom I.O."/>
            <person name="Guillou S."/>
            <person name="Cros-Aarteil S."/>
            <person name="Calhoun S."/>
            <person name="Haridas S."/>
            <person name="Kuo A."/>
            <person name="Mondo S."/>
            <person name="Pangilinan J."/>
            <person name="Riley R."/>
            <person name="LaButti K."/>
            <person name="Andreopoulos B."/>
            <person name="Lipzen A."/>
            <person name="Chen C."/>
            <person name="Yan M."/>
            <person name="Daum C."/>
            <person name="Ng V."/>
            <person name="Clum A."/>
            <person name="Steindorff A."/>
            <person name="Ohm R.A."/>
            <person name="Martin F."/>
            <person name="Silar P."/>
            <person name="Natvig D.O."/>
            <person name="Lalanne C."/>
            <person name="Gautier V."/>
            <person name="Ament-Velasquez S.L."/>
            <person name="Kruys A."/>
            <person name="Hutchinson M.I."/>
            <person name="Powell A.J."/>
            <person name="Barry K."/>
            <person name="Miller A.N."/>
            <person name="Grigoriev I.V."/>
            <person name="Debuchy R."/>
            <person name="Gladieux P."/>
            <person name="Hiltunen Thoren M."/>
            <person name="Johannesson H."/>
        </authorList>
    </citation>
    <scope>NUCLEOTIDE SEQUENCE</scope>
    <source>
        <strain evidence="1">FGSC 1904</strain>
    </source>
</reference>
<dbReference type="Proteomes" id="UP001281003">
    <property type="component" value="Unassembled WGS sequence"/>
</dbReference>
<proteinExistence type="predicted"/>
<evidence type="ECO:0000313" key="1">
    <source>
        <dbReference type="EMBL" id="KAK3397102.1"/>
    </source>
</evidence>
<gene>
    <name evidence="1" type="ORF">B0T20DRAFT_249391</name>
</gene>